<dbReference type="NCBIfam" id="NF005559">
    <property type="entry name" value="PRK07231.1"/>
    <property type="match status" value="1"/>
</dbReference>
<dbReference type="InterPro" id="IPR036291">
    <property type="entry name" value="NAD(P)-bd_dom_sf"/>
</dbReference>
<proteinExistence type="inferred from homology"/>
<dbReference type="GO" id="GO:0016491">
    <property type="term" value="F:oxidoreductase activity"/>
    <property type="evidence" value="ECO:0007669"/>
    <property type="project" value="UniProtKB-KW"/>
</dbReference>
<dbReference type="CDD" id="cd05233">
    <property type="entry name" value="SDR_c"/>
    <property type="match status" value="1"/>
</dbReference>
<dbReference type="PRINTS" id="PR00080">
    <property type="entry name" value="SDRFAMILY"/>
</dbReference>
<dbReference type="Proteomes" id="UP000033519">
    <property type="component" value="Unassembled WGS sequence"/>
</dbReference>
<evidence type="ECO:0000313" key="3">
    <source>
        <dbReference type="EMBL" id="KKC32241.1"/>
    </source>
</evidence>
<evidence type="ECO:0000313" key="6">
    <source>
        <dbReference type="Proteomes" id="UP000182258"/>
    </source>
</evidence>
<dbReference type="FunFam" id="3.40.50.720:FF:000084">
    <property type="entry name" value="Short-chain dehydrogenase reductase"/>
    <property type="match status" value="1"/>
</dbReference>
<dbReference type="Pfam" id="PF13561">
    <property type="entry name" value="adh_short_C2"/>
    <property type="match status" value="1"/>
</dbReference>
<dbReference type="PROSITE" id="PS00061">
    <property type="entry name" value="ADH_SHORT"/>
    <property type="match status" value="1"/>
</dbReference>
<dbReference type="Proteomes" id="UP000182258">
    <property type="component" value="Unassembled WGS sequence"/>
</dbReference>
<dbReference type="STRING" id="728005.SAMN04488059_14212"/>
<keyword evidence="5" id="KW-1185">Reference proteome</keyword>
<dbReference type="Gene3D" id="3.40.50.720">
    <property type="entry name" value="NAD(P)-binding Rossmann-like Domain"/>
    <property type="match status" value="1"/>
</dbReference>
<dbReference type="RefSeq" id="WP_046171834.1">
    <property type="nucleotide sequence ID" value="NZ_FOMB01000042.1"/>
</dbReference>
<evidence type="ECO:0000256" key="2">
    <source>
        <dbReference type="ARBA" id="ARBA00023002"/>
    </source>
</evidence>
<dbReference type="AlphaFoldDB" id="A0A0F5PV18"/>
<keyword evidence="2" id="KW-0560">Oxidoreductase</keyword>
<dbReference type="InterPro" id="IPR002347">
    <property type="entry name" value="SDR_fam"/>
</dbReference>
<reference evidence="4 6" key="2">
    <citation type="submission" date="2016-10" db="EMBL/GenBank/DDBJ databases">
        <authorList>
            <person name="de Groot N.N."/>
        </authorList>
    </citation>
    <scope>NUCLEOTIDE SEQUENCE [LARGE SCALE GENOMIC DNA]</scope>
    <source>
        <strain evidence="4 6">CGMCC 1.10210</strain>
    </source>
</reference>
<dbReference type="PANTHER" id="PTHR43639">
    <property type="entry name" value="OXIDOREDUCTASE, SHORT-CHAIN DEHYDROGENASE/REDUCTASE FAMILY (AFU_ORTHOLOGUE AFUA_5G02870)"/>
    <property type="match status" value="1"/>
</dbReference>
<dbReference type="InterPro" id="IPR020904">
    <property type="entry name" value="Sc_DH/Rdtase_CS"/>
</dbReference>
<gene>
    <name evidence="4" type="ORF">SAMN04488059_14212</name>
    <name evidence="3" type="ORF">WH91_15105</name>
</gene>
<dbReference type="OrthoDB" id="9795647at2"/>
<dbReference type="PRINTS" id="PR00081">
    <property type="entry name" value="GDHRDH"/>
</dbReference>
<dbReference type="EMBL" id="FOMB01000042">
    <property type="protein sequence ID" value="SFD33525.1"/>
    <property type="molecule type" value="Genomic_DNA"/>
</dbReference>
<name>A0A0F5PV18_9HYPH</name>
<protein>
    <submittedName>
        <fullName evidence="4">3-oxoacyl-[acyl-carrier protein] reductase</fullName>
    </submittedName>
    <submittedName>
        <fullName evidence="3">Short-chain dehydrogenase</fullName>
    </submittedName>
</protein>
<dbReference type="EMBL" id="LAPV01000140">
    <property type="protein sequence ID" value="KKC32241.1"/>
    <property type="molecule type" value="Genomic_DNA"/>
</dbReference>
<evidence type="ECO:0000313" key="5">
    <source>
        <dbReference type="Proteomes" id="UP000033519"/>
    </source>
</evidence>
<dbReference type="PATRIC" id="fig|728005.3.peg.1219"/>
<sequence>MGTARFDFTGQVVLVTGASGGLGQAIARAFAAAGAKVGVHYHANRAGAEALASEIGGIALQADLTREAACIGLVESVRSGLGGLDVIINNAGQQSVAGLTDISGDDFRAMMDANVGGPFALTKALAKAGHGGCVVNIASIEALQPATGHSHYATSKAALVMFTRAAALELGPLGIRVNAISPGLIERDGLETAWPEGVARWHASAPLQRLGKPQDVADAALFLASDAARWVTGANLVVDGGVSCTTTW</sequence>
<evidence type="ECO:0000256" key="1">
    <source>
        <dbReference type="ARBA" id="ARBA00006484"/>
    </source>
</evidence>
<accession>A0A0F5PV18</accession>
<dbReference type="SUPFAM" id="SSF51735">
    <property type="entry name" value="NAD(P)-binding Rossmann-fold domains"/>
    <property type="match status" value="1"/>
</dbReference>
<organism evidence="4 6">
    <name type="scientific">Devosia psychrophila</name>
    <dbReference type="NCBI Taxonomy" id="728005"/>
    <lineage>
        <taxon>Bacteria</taxon>
        <taxon>Pseudomonadati</taxon>
        <taxon>Pseudomonadota</taxon>
        <taxon>Alphaproteobacteria</taxon>
        <taxon>Hyphomicrobiales</taxon>
        <taxon>Devosiaceae</taxon>
        <taxon>Devosia</taxon>
    </lineage>
</organism>
<dbReference type="PANTHER" id="PTHR43639:SF1">
    <property type="entry name" value="SHORT-CHAIN DEHYDROGENASE_REDUCTASE FAMILY PROTEIN"/>
    <property type="match status" value="1"/>
</dbReference>
<reference evidence="3 5" key="1">
    <citation type="submission" date="2015-03" db="EMBL/GenBank/DDBJ databases">
        <authorList>
            <person name="Lepp D."/>
            <person name="Hassan Y.I."/>
            <person name="Li X.-Z."/>
            <person name="Zhou T."/>
        </authorList>
    </citation>
    <scope>NUCLEOTIDE SEQUENCE [LARGE SCALE GENOMIC DNA]</scope>
    <source>
        <strain evidence="3 5">Cr7-05</strain>
    </source>
</reference>
<evidence type="ECO:0000313" key="4">
    <source>
        <dbReference type="EMBL" id="SFD33525.1"/>
    </source>
</evidence>
<comment type="similarity">
    <text evidence="1">Belongs to the short-chain dehydrogenases/reductases (SDR) family.</text>
</comment>